<name>A0A1T4T327_9ACTN</name>
<dbReference type="Gene3D" id="3.40.50.300">
    <property type="entry name" value="P-loop containing nucleotide triphosphate hydrolases"/>
    <property type="match status" value="2"/>
</dbReference>
<feature type="domain" description="ABC transporter" evidence="6">
    <location>
        <begin position="36"/>
        <end position="284"/>
    </location>
</feature>
<feature type="region of interest" description="Disordered" evidence="5">
    <location>
        <begin position="312"/>
        <end position="334"/>
    </location>
</feature>
<feature type="coiled-coil region" evidence="4">
    <location>
        <begin position="283"/>
        <end position="310"/>
    </location>
</feature>
<dbReference type="PANTHER" id="PTHR19211:SF14">
    <property type="entry name" value="ATP-BINDING CASSETTE SUB-FAMILY F MEMBER 1"/>
    <property type="match status" value="1"/>
</dbReference>
<dbReference type="InterPro" id="IPR003593">
    <property type="entry name" value="AAA+_ATPase"/>
</dbReference>
<evidence type="ECO:0000256" key="2">
    <source>
        <dbReference type="ARBA" id="ARBA00022741"/>
    </source>
</evidence>
<sequence length="571" mass="61481">MEARPSHDRLSSRSTHELLSALNAAGRLPAGANAHVRARGVRVVLGGRPVLADVDATISQRSRVALVGENGRGKTTLLRVLAGDLAPDDGQVERAGTVGVVHQSLASRNGETVGTLVAASVRLSHLALHALDRTTEALETGDEGADALYTAALDAAMRLDAWDADRRVDVALEGLGACTDRDRELATLSVGERYRVRLACLLGANHDILLLDEPTNHLDAGAQAFLASRLRSHSGGLMIVTHDRALLREVADDFLDLDPSMDGRPRVFSGGYTGWQEGRRRERERWTQEYETQRAEHARLAQAVQEARNRLSTGWRPDKGTGKHQRQSHAPGVVQSLKRRQEALEAHRITVPRPPLSLQWPHLPTKPGAPILRCDDVTVAGRLHTPVSLEIDGGDRLLVTGPNGAGKSTLLGVLTGAIAPTGGSVRRSDGTRIAHLSQEVPAWADDVQAHEVYRTHVERLVSQGKVAESDLVSPRATGLLDAEALRTPVGRMSEGQKRRLHLALCLAERPDLVILDEPSNHLSSLLVDELTDALRDTPAAVVIATHDRQMLADLASWPSLAVSAGAGESGR</sequence>
<feature type="domain" description="ABC transporter" evidence="6">
    <location>
        <begin position="372"/>
        <end position="571"/>
    </location>
</feature>
<dbReference type="RefSeq" id="WP_078763580.1">
    <property type="nucleotide sequence ID" value="NZ_FUWS01000013.1"/>
</dbReference>
<dbReference type="PANTHER" id="PTHR19211">
    <property type="entry name" value="ATP-BINDING TRANSPORT PROTEIN-RELATED"/>
    <property type="match status" value="1"/>
</dbReference>
<dbReference type="InterPro" id="IPR003439">
    <property type="entry name" value="ABC_transporter-like_ATP-bd"/>
</dbReference>
<protein>
    <submittedName>
        <fullName evidence="7">Macrolide transport system ATP-binding/permease protein</fullName>
    </submittedName>
</protein>
<organism evidence="7 8">
    <name type="scientific">Marinactinospora thermotolerans DSM 45154</name>
    <dbReference type="NCBI Taxonomy" id="1122192"/>
    <lineage>
        <taxon>Bacteria</taxon>
        <taxon>Bacillati</taxon>
        <taxon>Actinomycetota</taxon>
        <taxon>Actinomycetes</taxon>
        <taxon>Streptosporangiales</taxon>
        <taxon>Nocardiopsidaceae</taxon>
        <taxon>Marinactinospora</taxon>
    </lineage>
</organism>
<dbReference type="FunFam" id="3.40.50.300:FF:000011">
    <property type="entry name" value="Putative ABC transporter ATP-binding component"/>
    <property type="match status" value="1"/>
</dbReference>
<keyword evidence="3 7" id="KW-0067">ATP-binding</keyword>
<dbReference type="InterPro" id="IPR027417">
    <property type="entry name" value="P-loop_NTPase"/>
</dbReference>
<dbReference type="CDD" id="cd03221">
    <property type="entry name" value="ABCF_EF-3"/>
    <property type="match status" value="1"/>
</dbReference>
<evidence type="ECO:0000256" key="5">
    <source>
        <dbReference type="SAM" id="MobiDB-lite"/>
    </source>
</evidence>
<dbReference type="Pfam" id="PF00005">
    <property type="entry name" value="ABC_tran"/>
    <property type="match status" value="2"/>
</dbReference>
<dbReference type="SMART" id="SM00382">
    <property type="entry name" value="AAA"/>
    <property type="match status" value="2"/>
</dbReference>
<dbReference type="STRING" id="1122192.SAMN02745673_04342"/>
<dbReference type="AlphaFoldDB" id="A0A1T4T327"/>
<keyword evidence="1" id="KW-0677">Repeat</keyword>
<keyword evidence="8" id="KW-1185">Reference proteome</keyword>
<proteinExistence type="predicted"/>
<evidence type="ECO:0000256" key="1">
    <source>
        <dbReference type="ARBA" id="ARBA00022737"/>
    </source>
</evidence>
<dbReference type="OrthoDB" id="3207002at2"/>
<gene>
    <name evidence="7" type="ORF">SAMN02745673_04342</name>
</gene>
<evidence type="ECO:0000313" key="7">
    <source>
        <dbReference type="EMBL" id="SKA34671.1"/>
    </source>
</evidence>
<evidence type="ECO:0000313" key="8">
    <source>
        <dbReference type="Proteomes" id="UP000190637"/>
    </source>
</evidence>
<keyword evidence="2" id="KW-0547">Nucleotide-binding</keyword>
<evidence type="ECO:0000256" key="4">
    <source>
        <dbReference type="SAM" id="Coils"/>
    </source>
</evidence>
<accession>A0A1T4T327</accession>
<dbReference type="Proteomes" id="UP000190637">
    <property type="component" value="Unassembled WGS sequence"/>
</dbReference>
<evidence type="ECO:0000256" key="3">
    <source>
        <dbReference type="ARBA" id="ARBA00022840"/>
    </source>
</evidence>
<evidence type="ECO:0000259" key="6">
    <source>
        <dbReference type="PROSITE" id="PS50893"/>
    </source>
</evidence>
<dbReference type="GO" id="GO:0005524">
    <property type="term" value="F:ATP binding"/>
    <property type="evidence" value="ECO:0007669"/>
    <property type="project" value="UniProtKB-KW"/>
</dbReference>
<dbReference type="EMBL" id="FUWS01000013">
    <property type="protein sequence ID" value="SKA34671.1"/>
    <property type="molecule type" value="Genomic_DNA"/>
</dbReference>
<dbReference type="InterPro" id="IPR050611">
    <property type="entry name" value="ABCF"/>
</dbReference>
<dbReference type="SUPFAM" id="SSF52540">
    <property type="entry name" value="P-loop containing nucleoside triphosphate hydrolases"/>
    <property type="match status" value="2"/>
</dbReference>
<reference evidence="7 8" key="1">
    <citation type="submission" date="2017-02" db="EMBL/GenBank/DDBJ databases">
        <authorList>
            <person name="Peterson S.W."/>
        </authorList>
    </citation>
    <scope>NUCLEOTIDE SEQUENCE [LARGE SCALE GENOMIC DNA]</scope>
    <source>
        <strain evidence="7 8">DSM 45154</strain>
    </source>
</reference>
<dbReference type="PROSITE" id="PS50893">
    <property type="entry name" value="ABC_TRANSPORTER_2"/>
    <property type="match status" value="2"/>
</dbReference>
<dbReference type="GO" id="GO:0016887">
    <property type="term" value="F:ATP hydrolysis activity"/>
    <property type="evidence" value="ECO:0007669"/>
    <property type="project" value="InterPro"/>
</dbReference>
<keyword evidence="4" id="KW-0175">Coiled coil</keyword>